<evidence type="ECO:0000256" key="6">
    <source>
        <dbReference type="ARBA" id="ARBA00022989"/>
    </source>
</evidence>
<keyword evidence="6" id="KW-1133">Transmembrane helix</keyword>
<comment type="subcellular location">
    <subcellularLocation>
        <location evidence="1">Membrane</location>
        <topology evidence="1">Multi-pass membrane protein</topology>
    </subcellularLocation>
</comment>
<protein>
    <submittedName>
        <fullName evidence="9">Undecaprenyl-phosphate 4-deoxy-4-formamido-L-arabinose transferase</fullName>
    </submittedName>
</protein>
<dbReference type="PANTHER" id="PTHR48090">
    <property type="entry name" value="UNDECAPRENYL-PHOSPHATE 4-DEOXY-4-FORMAMIDO-L-ARABINOSE TRANSFERASE-RELATED"/>
    <property type="match status" value="1"/>
</dbReference>
<evidence type="ECO:0000313" key="9">
    <source>
        <dbReference type="EMBL" id="SFL10774.1"/>
    </source>
</evidence>
<evidence type="ECO:0000256" key="7">
    <source>
        <dbReference type="ARBA" id="ARBA00023136"/>
    </source>
</evidence>
<dbReference type="PANTHER" id="PTHR48090:SF1">
    <property type="entry name" value="PROPHAGE BACTOPRENOL GLUCOSYL TRANSFERASE HOMOLOG"/>
    <property type="match status" value="1"/>
</dbReference>
<evidence type="ECO:0000259" key="8">
    <source>
        <dbReference type="Pfam" id="PF00535"/>
    </source>
</evidence>
<evidence type="ECO:0000256" key="5">
    <source>
        <dbReference type="ARBA" id="ARBA00022692"/>
    </source>
</evidence>
<dbReference type="InterPro" id="IPR050256">
    <property type="entry name" value="Glycosyltransferase_2"/>
</dbReference>
<dbReference type="InParanoid" id="A0A1I4EYM7"/>
<keyword evidence="4 9" id="KW-0808">Transferase</keyword>
<evidence type="ECO:0000256" key="4">
    <source>
        <dbReference type="ARBA" id="ARBA00022679"/>
    </source>
</evidence>
<evidence type="ECO:0000256" key="3">
    <source>
        <dbReference type="ARBA" id="ARBA00022676"/>
    </source>
</evidence>
<keyword evidence="10" id="KW-1185">Reference proteome</keyword>
<dbReference type="OrthoDB" id="9811884at2"/>
<keyword evidence="3" id="KW-0328">Glycosyltransferase</keyword>
<keyword evidence="7" id="KW-0472">Membrane</keyword>
<evidence type="ECO:0000256" key="1">
    <source>
        <dbReference type="ARBA" id="ARBA00004141"/>
    </source>
</evidence>
<dbReference type="GO" id="GO:0005886">
    <property type="term" value="C:plasma membrane"/>
    <property type="evidence" value="ECO:0007669"/>
    <property type="project" value="TreeGrafter"/>
</dbReference>
<dbReference type="InterPro" id="IPR029044">
    <property type="entry name" value="Nucleotide-diphossugar_trans"/>
</dbReference>
<evidence type="ECO:0000313" key="10">
    <source>
        <dbReference type="Proteomes" id="UP000199152"/>
    </source>
</evidence>
<accession>A0A1I4EYM7</accession>
<reference evidence="9 10" key="1">
    <citation type="submission" date="2016-10" db="EMBL/GenBank/DDBJ databases">
        <authorList>
            <person name="de Groot N.N."/>
        </authorList>
    </citation>
    <scope>NUCLEOTIDE SEQUENCE [LARGE SCALE GENOMIC DNA]</scope>
    <source>
        <strain evidence="9 10">DSM 45317</strain>
    </source>
</reference>
<dbReference type="GO" id="GO:0016757">
    <property type="term" value="F:glycosyltransferase activity"/>
    <property type="evidence" value="ECO:0007669"/>
    <property type="project" value="UniProtKB-KW"/>
</dbReference>
<dbReference type="InterPro" id="IPR001173">
    <property type="entry name" value="Glyco_trans_2-like"/>
</dbReference>
<dbReference type="Proteomes" id="UP000199152">
    <property type="component" value="Unassembled WGS sequence"/>
</dbReference>
<dbReference type="EMBL" id="FOSW01000006">
    <property type="protein sequence ID" value="SFL10774.1"/>
    <property type="molecule type" value="Genomic_DNA"/>
</dbReference>
<dbReference type="SUPFAM" id="SSF53448">
    <property type="entry name" value="Nucleotide-diphospho-sugar transferases"/>
    <property type="match status" value="1"/>
</dbReference>
<dbReference type="Gene3D" id="3.90.550.10">
    <property type="entry name" value="Spore Coat Polysaccharide Biosynthesis Protein SpsA, Chain A"/>
    <property type="match status" value="1"/>
</dbReference>
<gene>
    <name evidence="9" type="ORF">SAMN04488085_106259</name>
</gene>
<evidence type="ECO:0000256" key="2">
    <source>
        <dbReference type="ARBA" id="ARBA00006739"/>
    </source>
</evidence>
<dbReference type="AlphaFoldDB" id="A0A1I4EYM7"/>
<comment type="similarity">
    <text evidence="2">Belongs to the glycosyltransferase 2 family.</text>
</comment>
<keyword evidence="5" id="KW-0812">Transmembrane</keyword>
<dbReference type="STRING" id="504800.SAMN04488085_106259"/>
<dbReference type="RefSeq" id="WP_091324735.1">
    <property type="nucleotide sequence ID" value="NZ_FOSW01000006.1"/>
</dbReference>
<dbReference type="Pfam" id="PF00535">
    <property type="entry name" value="Glycos_transf_2"/>
    <property type="match status" value="1"/>
</dbReference>
<name>A0A1I4EYM7_9ACTN</name>
<sequence>MSGATRPRVAVVVPVYRNAATLAPLAERLAAALEGRPWRLRLVIDASPDDSAEVAVALGAADPRIAVTGLPVNVGQHAALVQGLAAEPDADVWVCLDADLQDPPEAVPLLLERLAEGDVEAVFGGRRGAYESPLRRFTGTVHRRVAARLTGLPPDAGAFLALGPRVREAVLAAQAPSVVLAVGLARRPVTSLPVVRDPRPEGRSAWTARARLAQSARSLAWALRRR</sequence>
<feature type="domain" description="Glycosyltransferase 2-like" evidence="8">
    <location>
        <begin position="11"/>
        <end position="137"/>
    </location>
</feature>
<proteinExistence type="inferred from homology"/>
<organism evidence="9 10">
    <name type="scientific">Geodermatophilus ruber</name>
    <dbReference type="NCBI Taxonomy" id="504800"/>
    <lineage>
        <taxon>Bacteria</taxon>
        <taxon>Bacillati</taxon>
        <taxon>Actinomycetota</taxon>
        <taxon>Actinomycetes</taxon>
        <taxon>Geodermatophilales</taxon>
        <taxon>Geodermatophilaceae</taxon>
        <taxon>Geodermatophilus</taxon>
    </lineage>
</organism>